<dbReference type="PRINTS" id="PR00189">
    <property type="entry name" value="TRNSTHYRETIN"/>
</dbReference>
<dbReference type="InterPro" id="IPR014306">
    <property type="entry name" value="Hydroxyisourate_hydrolase"/>
</dbReference>
<dbReference type="InterPro" id="IPR036817">
    <property type="entry name" value="Transthyretin/HIU_hydrolase_sf"/>
</dbReference>
<dbReference type="GO" id="GO:0006144">
    <property type="term" value="P:purine nucleobase metabolic process"/>
    <property type="evidence" value="ECO:0007669"/>
    <property type="project" value="UniProtKB-KW"/>
</dbReference>
<proteinExistence type="predicted"/>
<dbReference type="OrthoDB" id="9800909at2"/>
<feature type="domain" description="Transthyretin/hydroxyisourate hydrolase" evidence="9">
    <location>
        <begin position="195"/>
        <end position="299"/>
    </location>
</feature>
<keyword evidence="6" id="KW-0378">Hydrolase</keyword>
<gene>
    <name evidence="11" type="primary">uraD</name>
    <name evidence="11" type="ORF">FE263_06075</name>
</gene>
<dbReference type="InterPro" id="IPR036778">
    <property type="entry name" value="OHCU_decarboxylase_sf"/>
</dbReference>
<comment type="catalytic activity">
    <reaction evidence="1">
        <text>5-hydroxyisourate + H2O = 5-hydroxy-2-oxo-4-ureido-2,5-dihydro-1H-imidazole-5-carboxylate + H(+)</text>
        <dbReference type="Rhea" id="RHEA:23736"/>
        <dbReference type="ChEBI" id="CHEBI:15377"/>
        <dbReference type="ChEBI" id="CHEBI:15378"/>
        <dbReference type="ChEBI" id="CHEBI:18072"/>
        <dbReference type="ChEBI" id="CHEBI:58639"/>
        <dbReference type="EC" id="3.5.2.17"/>
    </reaction>
</comment>
<dbReference type="Proteomes" id="UP000305654">
    <property type="component" value="Unassembled WGS sequence"/>
</dbReference>
<evidence type="ECO:0000313" key="12">
    <source>
        <dbReference type="Proteomes" id="UP000305654"/>
    </source>
</evidence>
<dbReference type="GO" id="GO:0019628">
    <property type="term" value="P:urate catabolic process"/>
    <property type="evidence" value="ECO:0007669"/>
    <property type="project" value="UniProtKB-UniPathway"/>
</dbReference>
<feature type="domain" description="Oxo-4-hydroxy-4-carboxy-5-ureidoimidazoline decarboxylase" evidence="10">
    <location>
        <begin position="13"/>
        <end position="165"/>
    </location>
</feature>
<evidence type="ECO:0000256" key="6">
    <source>
        <dbReference type="ARBA" id="ARBA00022801"/>
    </source>
</evidence>
<feature type="binding site" evidence="8">
    <location>
        <position position="232"/>
    </location>
    <ligand>
        <name>substrate</name>
    </ligand>
</feature>
<evidence type="ECO:0000256" key="7">
    <source>
        <dbReference type="ARBA" id="ARBA00023239"/>
    </source>
</evidence>
<dbReference type="EC" id="4.1.1.97" evidence="11"/>
<evidence type="ECO:0000256" key="3">
    <source>
        <dbReference type="ARBA" id="ARBA00004754"/>
    </source>
</evidence>
<feature type="binding site" evidence="8">
    <location>
        <position position="297"/>
    </location>
    <ligand>
        <name>substrate</name>
    </ligand>
</feature>
<comment type="catalytic activity">
    <reaction evidence="2">
        <text>5-hydroxy-2-oxo-4-ureido-2,5-dihydro-1H-imidazole-5-carboxylate + H(+) = (S)-allantoin + CO2</text>
        <dbReference type="Rhea" id="RHEA:26301"/>
        <dbReference type="ChEBI" id="CHEBI:15378"/>
        <dbReference type="ChEBI" id="CHEBI:15678"/>
        <dbReference type="ChEBI" id="CHEBI:16526"/>
        <dbReference type="ChEBI" id="CHEBI:58639"/>
        <dbReference type="EC" id="4.1.1.97"/>
    </reaction>
</comment>
<sequence>MIPRRISLAELSDLDAPAFSARLGNVFEHSAWIADHAWASRPFGSVEDLHAAMVRVVRDAGPDAVLALLRLHPELGAGGRLSAASAAEQGGVGLGALDRLEADALETANRRYRDRFGFPFIIAVRGQRDASAILAAMHRRLENTREAEVGTAFAEVARIARFRLEDIVTSPDGPDHRHTAGAPAAAHDTAVRDALTVHVLDLANGRPVAGLGLELSRDGQTLSSHITNADGRCDQPLLSGEAFRPGSYAIDFDVEAWRAADPDPGFYDRITIRFRVRGTPGHVHVPLLLSPFGYSTYRGS</sequence>
<evidence type="ECO:0000256" key="8">
    <source>
        <dbReference type="PIRSR" id="PIRSR600895-51"/>
    </source>
</evidence>
<keyword evidence="4" id="KW-0659">Purine metabolism</keyword>
<dbReference type="GO" id="GO:0033971">
    <property type="term" value="F:hydroxyisourate hydrolase activity"/>
    <property type="evidence" value="ECO:0007669"/>
    <property type="project" value="UniProtKB-EC"/>
</dbReference>
<keyword evidence="7 11" id="KW-0456">Lyase</keyword>
<accession>A0A5R9JBL8</accession>
<evidence type="ECO:0000256" key="2">
    <source>
        <dbReference type="ARBA" id="ARBA00001163"/>
    </source>
</evidence>
<dbReference type="RefSeq" id="WP_138325085.1">
    <property type="nucleotide sequence ID" value="NZ_VCDI01000002.1"/>
</dbReference>
<dbReference type="Pfam" id="PF00576">
    <property type="entry name" value="Transthyretin"/>
    <property type="match status" value="1"/>
</dbReference>
<dbReference type="EMBL" id="VCDI01000002">
    <property type="protein sequence ID" value="TLU73011.1"/>
    <property type="molecule type" value="Genomic_DNA"/>
</dbReference>
<dbReference type="GO" id="GO:0051997">
    <property type="term" value="F:2-oxo-4-hydroxy-4-carboxy-5-ureidoimidazoline decarboxylase activity"/>
    <property type="evidence" value="ECO:0007669"/>
    <property type="project" value="UniProtKB-EC"/>
</dbReference>
<dbReference type="CDD" id="cd05822">
    <property type="entry name" value="TLP_HIUase"/>
    <property type="match status" value="1"/>
</dbReference>
<dbReference type="NCBIfam" id="TIGR02962">
    <property type="entry name" value="hdxy_isourate"/>
    <property type="match status" value="1"/>
</dbReference>
<dbReference type="GO" id="GO:0000255">
    <property type="term" value="P:allantoin metabolic process"/>
    <property type="evidence" value="ECO:0007669"/>
    <property type="project" value="InterPro"/>
</dbReference>
<evidence type="ECO:0000256" key="4">
    <source>
        <dbReference type="ARBA" id="ARBA00022631"/>
    </source>
</evidence>
<dbReference type="Gene3D" id="2.60.40.180">
    <property type="entry name" value="Transthyretin/hydroxyisourate hydrolase domain"/>
    <property type="match status" value="1"/>
</dbReference>
<reference evidence="11 12" key="1">
    <citation type="submission" date="2019-05" db="EMBL/GenBank/DDBJ databases">
        <authorList>
            <person name="Pankratov T."/>
            <person name="Grouzdev D."/>
        </authorList>
    </citation>
    <scope>NUCLEOTIDE SEQUENCE [LARGE SCALE GENOMIC DNA]</scope>
    <source>
        <strain evidence="11 12">KEBCLARHB70R</strain>
    </source>
</reference>
<dbReference type="InterPro" id="IPR023416">
    <property type="entry name" value="Transthyretin/HIU_hydrolase_d"/>
</dbReference>
<dbReference type="PANTHER" id="PTHR43466:SF1">
    <property type="entry name" value="2-OXO-4-HYDROXY-4-CARBOXY-5-UREIDOIMIDAZOLINE DECARBOXYLASE-RELATED"/>
    <property type="match status" value="1"/>
</dbReference>
<dbReference type="InterPro" id="IPR018020">
    <property type="entry name" value="OHCU_decarboxylase"/>
</dbReference>
<evidence type="ECO:0000259" key="10">
    <source>
        <dbReference type="Pfam" id="PF09349"/>
    </source>
</evidence>
<dbReference type="InterPro" id="IPR000895">
    <property type="entry name" value="Transthyretin/HIU_hydrolase"/>
</dbReference>
<evidence type="ECO:0000256" key="5">
    <source>
        <dbReference type="ARBA" id="ARBA00022793"/>
    </source>
</evidence>
<evidence type="ECO:0000313" key="11">
    <source>
        <dbReference type="EMBL" id="TLU73011.1"/>
    </source>
</evidence>
<evidence type="ECO:0000259" key="9">
    <source>
        <dbReference type="Pfam" id="PF00576"/>
    </source>
</evidence>
<name>A0A5R9JBL8_9PROT</name>
<feature type="binding site" evidence="8">
    <location>
        <position position="198"/>
    </location>
    <ligand>
        <name>substrate</name>
    </ligand>
</feature>
<comment type="pathway">
    <text evidence="3">Purine metabolism; urate degradation; (S)-allantoin from urate: step 3/3.</text>
</comment>
<protein>
    <submittedName>
        <fullName evidence="11">2-oxo-4-hydroxy-4-carboxy-5-ureidoimidazoline decarboxylase</fullName>
        <ecNumber evidence="11">4.1.1.97</ecNumber>
    </submittedName>
</protein>
<dbReference type="SUPFAM" id="SSF49472">
    <property type="entry name" value="Transthyretin (synonym: prealbumin)"/>
    <property type="match status" value="1"/>
</dbReference>
<dbReference type="PANTHER" id="PTHR43466">
    <property type="entry name" value="2-OXO-4-HYDROXY-4-CARBOXY-5-UREIDOIMIDAZOLINE DECARBOXYLASE-RELATED"/>
    <property type="match status" value="1"/>
</dbReference>
<dbReference type="SUPFAM" id="SSF158694">
    <property type="entry name" value="UraD-Like"/>
    <property type="match status" value="1"/>
</dbReference>
<dbReference type="NCBIfam" id="TIGR03164">
    <property type="entry name" value="UHCUDC"/>
    <property type="match status" value="1"/>
</dbReference>
<dbReference type="UniPathway" id="UPA00394">
    <property type="reaction ID" value="UER00652"/>
</dbReference>
<dbReference type="Gene3D" id="1.10.3330.10">
    <property type="entry name" value="Oxo-4-hydroxy-4-carboxy-5-ureidoimidazoline decarboxylase"/>
    <property type="match status" value="1"/>
</dbReference>
<comment type="caution">
    <text evidence="11">The sequence shown here is derived from an EMBL/GenBank/DDBJ whole genome shotgun (WGS) entry which is preliminary data.</text>
</comment>
<dbReference type="InterPro" id="IPR017580">
    <property type="entry name" value="OHCU_decarboxylase-1"/>
</dbReference>
<evidence type="ECO:0000256" key="1">
    <source>
        <dbReference type="ARBA" id="ARBA00001043"/>
    </source>
</evidence>
<organism evidence="11 12">
    <name type="scientific">Lichenicoccus roseus</name>
    <dbReference type="NCBI Taxonomy" id="2683649"/>
    <lineage>
        <taxon>Bacteria</taxon>
        <taxon>Pseudomonadati</taxon>
        <taxon>Pseudomonadota</taxon>
        <taxon>Alphaproteobacteria</taxon>
        <taxon>Acetobacterales</taxon>
        <taxon>Acetobacteraceae</taxon>
        <taxon>Lichenicoccus</taxon>
    </lineage>
</organism>
<keyword evidence="12" id="KW-1185">Reference proteome</keyword>
<keyword evidence="5" id="KW-0210">Decarboxylase</keyword>
<dbReference type="Pfam" id="PF09349">
    <property type="entry name" value="OHCU_decarbox"/>
    <property type="match status" value="1"/>
</dbReference>
<dbReference type="AlphaFoldDB" id="A0A5R9JBL8"/>